<evidence type="ECO:0000256" key="3">
    <source>
        <dbReference type="ARBA" id="ARBA00020653"/>
    </source>
</evidence>
<gene>
    <name evidence="11" type="ORF">KKP3000_001972</name>
</gene>
<comment type="caution">
    <text evidence="11">The sequence shown here is derived from an EMBL/GenBank/DDBJ whole genome shotgun (WGS) entry which is preliminary data.</text>
</comment>
<evidence type="ECO:0000256" key="7">
    <source>
        <dbReference type="ARBA" id="ARBA00025634"/>
    </source>
</evidence>
<keyword evidence="12" id="KW-1185">Reference proteome</keyword>
<comment type="subunit">
    <text evidence="2">Heterotetramer consisting of two non-identical subunits: a beta subunit (TrpG) and a large alpha subunit (TrpE).</text>
</comment>
<dbReference type="RefSeq" id="WP_275473205.1">
    <property type="nucleotide sequence ID" value="NZ_CP162940.1"/>
</dbReference>
<organism evidence="11 12">
    <name type="scientific">Alicyclobacillus fastidiosus</name>
    <dbReference type="NCBI Taxonomy" id="392011"/>
    <lineage>
        <taxon>Bacteria</taxon>
        <taxon>Bacillati</taxon>
        <taxon>Bacillota</taxon>
        <taxon>Bacilli</taxon>
        <taxon>Bacillales</taxon>
        <taxon>Alicyclobacillaceae</taxon>
        <taxon>Alicyclobacillus</taxon>
    </lineage>
</organism>
<evidence type="ECO:0000256" key="6">
    <source>
        <dbReference type="ARBA" id="ARBA00023239"/>
    </source>
</evidence>
<dbReference type="PRINTS" id="PR00095">
    <property type="entry name" value="ANTSNTHASEI"/>
</dbReference>
<dbReference type="Pfam" id="PF00425">
    <property type="entry name" value="Chorismate_bind"/>
    <property type="match status" value="1"/>
</dbReference>
<evidence type="ECO:0000256" key="8">
    <source>
        <dbReference type="ARBA" id="ARBA00047683"/>
    </source>
</evidence>
<dbReference type="InterPro" id="IPR006805">
    <property type="entry name" value="Anth_synth_I_N"/>
</dbReference>
<keyword evidence="4" id="KW-0479">Metal-binding</keyword>
<evidence type="ECO:0000259" key="9">
    <source>
        <dbReference type="Pfam" id="PF00425"/>
    </source>
</evidence>
<dbReference type="Gene3D" id="3.60.120.10">
    <property type="entry name" value="Anthranilate synthase"/>
    <property type="match status" value="1"/>
</dbReference>
<dbReference type="InterPro" id="IPR019999">
    <property type="entry name" value="Anth_synth_I-like"/>
</dbReference>
<evidence type="ECO:0000256" key="1">
    <source>
        <dbReference type="ARBA" id="ARBA00001946"/>
    </source>
</evidence>
<dbReference type="Pfam" id="PF04715">
    <property type="entry name" value="Anth_synt_I_N"/>
    <property type="match status" value="1"/>
</dbReference>
<keyword evidence="5" id="KW-0460">Magnesium</keyword>
<evidence type="ECO:0000313" key="12">
    <source>
        <dbReference type="Proteomes" id="UP001579974"/>
    </source>
</evidence>
<dbReference type="PANTHER" id="PTHR11236:SF48">
    <property type="entry name" value="ISOCHORISMATE SYNTHASE MENF"/>
    <property type="match status" value="1"/>
</dbReference>
<feature type="domain" description="Chorismate-utilising enzyme C-terminal" evidence="9">
    <location>
        <begin position="242"/>
        <end position="496"/>
    </location>
</feature>
<evidence type="ECO:0000256" key="4">
    <source>
        <dbReference type="ARBA" id="ARBA00022723"/>
    </source>
</evidence>
<dbReference type="SUPFAM" id="SSF56322">
    <property type="entry name" value="ADC synthase"/>
    <property type="match status" value="1"/>
</dbReference>
<dbReference type="EMBL" id="JBDXSU010000028">
    <property type="protein sequence ID" value="MFB5192759.1"/>
    <property type="molecule type" value="Genomic_DNA"/>
</dbReference>
<protein>
    <recommendedName>
        <fullName evidence="3">Anthranilate synthase component 1</fullName>
    </recommendedName>
</protein>
<dbReference type="InterPro" id="IPR015890">
    <property type="entry name" value="Chorismate_C"/>
</dbReference>
<keyword evidence="6" id="KW-0456">Lyase</keyword>
<accession>A0ABV5AKD4</accession>
<comment type="cofactor">
    <cofactor evidence="1">
        <name>Mg(2+)</name>
        <dbReference type="ChEBI" id="CHEBI:18420"/>
    </cofactor>
</comment>
<comment type="function">
    <text evidence="7">Part of a heterotetrameric complex that catalyzes the two-step biosynthesis of anthranilate, an intermediate in the biosynthesis of L-tryptophan. In the first step, the glutamine-binding beta subunit (TrpG) of anthranilate synthase (AS) provides the glutamine amidotransferase activity which generates ammonia as a substrate that, along with chorismate, is used in the second step, catalyzed by the large alpha subunit of AS (TrpE) to produce anthranilate. In the absence of TrpG, TrpE can synthesize anthranilate directly from chorismate and high concentrations of ammonia.</text>
</comment>
<evidence type="ECO:0000256" key="5">
    <source>
        <dbReference type="ARBA" id="ARBA00022842"/>
    </source>
</evidence>
<proteinExistence type="predicted"/>
<evidence type="ECO:0000259" key="10">
    <source>
        <dbReference type="Pfam" id="PF04715"/>
    </source>
</evidence>
<dbReference type="InterPro" id="IPR005801">
    <property type="entry name" value="ADC_synthase"/>
</dbReference>
<sequence length="509" mass="56523">MQSHRYSIEGQVDPFYLYLHAQTVVGEGGAFLLEAGRDDENAAFQMSLIGVCPVVEVQVKDGLVTVHVDKSIEAFLTELPDGLGDEQSVDGIWPSVVSRSAHHFRPKDPMAFLERLRVRLQEICAPDMHEPFSAGFLGYVGYDGVHYLERLPKTTTDDRNVPDIRLQWHAAVVQLTDGQMVLHRQDDRLSAGGDAGALASKLNRLARELERIARRGLVEPDALVRAKSLGSGEAEVHYDVSEEMYCNSVERAREYIAQGDMFQVVLSTRMRIRHALHPYAAYDALRRLNPSPYMFVAEYEGMRLYGASPEVQFRAIDGLAEMKPIAGTSRGRGGSREEDEVLVAALKADQKESAEHVMLVDLCRNDLGRISISGSVHVPDFMVVERYSHLFHLVSRVQATLRPDVSVFHALLATFPNGTLSGAPKIRAMEIIDELESLRRGPYGGFIGMIDAMGNANTAIVIRSVLELEGVQYVQVGAGIVLDSVPEREWQECHHKAGAILDVLQGRRR</sequence>
<feature type="domain" description="Anthranilate synthase component I N-terminal" evidence="10">
    <location>
        <begin position="23"/>
        <end position="168"/>
    </location>
</feature>
<dbReference type="Proteomes" id="UP001579974">
    <property type="component" value="Unassembled WGS sequence"/>
</dbReference>
<reference evidence="11 12" key="1">
    <citation type="journal article" date="2024" name="Int. J. Mol. Sci.">
        <title>Exploration of Alicyclobacillus spp. Genome in Search of Antibiotic Resistance.</title>
        <authorList>
            <person name="Bucka-Kolendo J."/>
            <person name="Kiousi D.E."/>
            <person name="Dekowska A."/>
            <person name="Mikolajczuk-Szczyrba A."/>
            <person name="Karadedos D.M."/>
            <person name="Michael P."/>
            <person name="Galanis A."/>
            <person name="Sokolowska B."/>
        </authorList>
    </citation>
    <scope>NUCLEOTIDE SEQUENCE [LARGE SCALE GENOMIC DNA]</scope>
    <source>
        <strain evidence="11 12">KKP 3000</strain>
    </source>
</reference>
<evidence type="ECO:0000313" key="11">
    <source>
        <dbReference type="EMBL" id="MFB5192759.1"/>
    </source>
</evidence>
<dbReference type="PANTHER" id="PTHR11236">
    <property type="entry name" value="AMINOBENZOATE/ANTHRANILATE SYNTHASE"/>
    <property type="match status" value="1"/>
</dbReference>
<evidence type="ECO:0000256" key="2">
    <source>
        <dbReference type="ARBA" id="ARBA00011575"/>
    </source>
</evidence>
<name>A0ABV5AKD4_9BACL</name>
<comment type="catalytic activity">
    <reaction evidence="8">
        <text>chorismate + L-glutamine = anthranilate + pyruvate + L-glutamate + H(+)</text>
        <dbReference type="Rhea" id="RHEA:21732"/>
        <dbReference type="ChEBI" id="CHEBI:15361"/>
        <dbReference type="ChEBI" id="CHEBI:15378"/>
        <dbReference type="ChEBI" id="CHEBI:16567"/>
        <dbReference type="ChEBI" id="CHEBI:29748"/>
        <dbReference type="ChEBI" id="CHEBI:29985"/>
        <dbReference type="ChEBI" id="CHEBI:58359"/>
        <dbReference type="EC" id="4.1.3.27"/>
    </reaction>
</comment>